<dbReference type="GO" id="GO:0061630">
    <property type="term" value="F:ubiquitin protein ligase activity"/>
    <property type="evidence" value="ECO:0007669"/>
    <property type="project" value="TreeGrafter"/>
</dbReference>
<evidence type="ECO:0000256" key="3">
    <source>
        <dbReference type="ARBA" id="ARBA00022833"/>
    </source>
</evidence>
<dbReference type="Gene3D" id="3.30.40.10">
    <property type="entry name" value="Zinc/RING finger domain, C3HC4 (zinc finger)"/>
    <property type="match status" value="1"/>
</dbReference>
<gene>
    <name evidence="7" type="ORF">WJX72_005538</name>
</gene>
<evidence type="ECO:0000313" key="7">
    <source>
        <dbReference type="EMBL" id="KAK9820053.1"/>
    </source>
</evidence>
<feature type="compositionally biased region" description="Polar residues" evidence="5">
    <location>
        <begin position="79"/>
        <end position="91"/>
    </location>
</feature>
<keyword evidence="8" id="KW-1185">Reference proteome</keyword>
<feature type="region of interest" description="Disordered" evidence="5">
    <location>
        <begin position="32"/>
        <end position="91"/>
    </location>
</feature>
<evidence type="ECO:0000256" key="5">
    <source>
        <dbReference type="SAM" id="MobiDB-lite"/>
    </source>
</evidence>
<evidence type="ECO:0000256" key="1">
    <source>
        <dbReference type="ARBA" id="ARBA00022723"/>
    </source>
</evidence>
<dbReference type="InterPro" id="IPR051834">
    <property type="entry name" value="RING_finger_E3_ligase"/>
</dbReference>
<organism evidence="7 8">
    <name type="scientific">[Myrmecia] bisecta</name>
    <dbReference type="NCBI Taxonomy" id="41462"/>
    <lineage>
        <taxon>Eukaryota</taxon>
        <taxon>Viridiplantae</taxon>
        <taxon>Chlorophyta</taxon>
        <taxon>core chlorophytes</taxon>
        <taxon>Trebouxiophyceae</taxon>
        <taxon>Trebouxiales</taxon>
        <taxon>Trebouxiaceae</taxon>
        <taxon>Myrmecia</taxon>
    </lineage>
</organism>
<dbReference type="PANTHER" id="PTHR45931:SF3">
    <property type="entry name" value="RING ZINC FINGER-CONTAINING PROTEIN"/>
    <property type="match status" value="1"/>
</dbReference>
<dbReference type="Proteomes" id="UP001489004">
    <property type="component" value="Unassembled WGS sequence"/>
</dbReference>
<keyword evidence="1" id="KW-0479">Metal-binding</keyword>
<proteinExistence type="predicted"/>
<dbReference type="SMART" id="SM00184">
    <property type="entry name" value="RING"/>
    <property type="match status" value="1"/>
</dbReference>
<dbReference type="PROSITE" id="PS50089">
    <property type="entry name" value="ZF_RING_2"/>
    <property type="match status" value="1"/>
</dbReference>
<dbReference type="InterPro" id="IPR013083">
    <property type="entry name" value="Znf_RING/FYVE/PHD"/>
</dbReference>
<name>A0AAW1QFD5_9CHLO</name>
<accession>A0AAW1QFD5</accession>
<dbReference type="CDD" id="cd16454">
    <property type="entry name" value="RING-H2_PA-TM-RING"/>
    <property type="match status" value="1"/>
</dbReference>
<reference evidence="7 8" key="1">
    <citation type="journal article" date="2024" name="Nat. Commun.">
        <title>Phylogenomics reveals the evolutionary origins of lichenization in chlorophyte algae.</title>
        <authorList>
            <person name="Puginier C."/>
            <person name="Libourel C."/>
            <person name="Otte J."/>
            <person name="Skaloud P."/>
            <person name="Haon M."/>
            <person name="Grisel S."/>
            <person name="Petersen M."/>
            <person name="Berrin J.G."/>
            <person name="Delaux P.M."/>
            <person name="Dal Grande F."/>
            <person name="Keller J."/>
        </authorList>
    </citation>
    <scope>NUCLEOTIDE SEQUENCE [LARGE SCALE GENOMIC DNA]</scope>
    <source>
        <strain evidence="7 8">SAG 2043</strain>
    </source>
</reference>
<dbReference type="GO" id="GO:0005634">
    <property type="term" value="C:nucleus"/>
    <property type="evidence" value="ECO:0007669"/>
    <property type="project" value="TreeGrafter"/>
</dbReference>
<keyword evidence="3" id="KW-0862">Zinc</keyword>
<dbReference type="Pfam" id="PF13639">
    <property type="entry name" value="zf-RING_2"/>
    <property type="match status" value="1"/>
</dbReference>
<evidence type="ECO:0000256" key="2">
    <source>
        <dbReference type="ARBA" id="ARBA00022771"/>
    </source>
</evidence>
<dbReference type="AlphaFoldDB" id="A0AAW1QFD5"/>
<dbReference type="PANTHER" id="PTHR45931">
    <property type="entry name" value="SI:CH211-59O9.10"/>
    <property type="match status" value="1"/>
</dbReference>
<dbReference type="GO" id="GO:0008270">
    <property type="term" value="F:zinc ion binding"/>
    <property type="evidence" value="ECO:0007669"/>
    <property type="project" value="UniProtKB-KW"/>
</dbReference>
<keyword evidence="2 4" id="KW-0863">Zinc-finger</keyword>
<dbReference type="SUPFAM" id="SSF57850">
    <property type="entry name" value="RING/U-box"/>
    <property type="match status" value="1"/>
</dbReference>
<protein>
    <recommendedName>
        <fullName evidence="6">RING-type domain-containing protein</fullName>
    </recommendedName>
</protein>
<evidence type="ECO:0000259" key="6">
    <source>
        <dbReference type="PROSITE" id="PS50089"/>
    </source>
</evidence>
<dbReference type="InterPro" id="IPR001841">
    <property type="entry name" value="Znf_RING"/>
</dbReference>
<dbReference type="GO" id="GO:0006511">
    <property type="term" value="P:ubiquitin-dependent protein catabolic process"/>
    <property type="evidence" value="ECO:0007669"/>
    <property type="project" value="TreeGrafter"/>
</dbReference>
<comment type="caution">
    <text evidence="7">The sequence shown here is derived from an EMBL/GenBank/DDBJ whole genome shotgun (WGS) entry which is preliminary data.</text>
</comment>
<evidence type="ECO:0000256" key="4">
    <source>
        <dbReference type="PROSITE-ProRule" id="PRU00175"/>
    </source>
</evidence>
<dbReference type="EMBL" id="JALJOR010000003">
    <property type="protein sequence ID" value="KAK9820053.1"/>
    <property type="molecule type" value="Genomic_DNA"/>
</dbReference>
<feature type="domain" description="RING-type" evidence="6">
    <location>
        <begin position="187"/>
        <end position="231"/>
    </location>
</feature>
<evidence type="ECO:0000313" key="8">
    <source>
        <dbReference type="Proteomes" id="UP001489004"/>
    </source>
</evidence>
<sequence>MAGWTETLFNAAGLTLAGVAIAARGYAAYQEYQRQDEDEQQREPTASGRSQAPDSNGWRVEEQHGPGYHRTVVRLSPGGSFQHSQHEGSSSGRGAIEELFEYLQMLQLDPQMAEHGLDRRSLLAYQLEHMDRDFTDEDYALLSALDEDNETPAPVGEEQLSLLPQQKYRGAEGSGGRRRGDDSQHTCSICLSEYDRGDDVTTLPCFHQFHTDCVEPWLRQQGTAAACPVCKTGVFR</sequence>